<dbReference type="InterPro" id="IPR051238">
    <property type="entry name" value="GDSL_esterase/lipase"/>
</dbReference>
<evidence type="ECO:0000256" key="4">
    <source>
        <dbReference type="ARBA" id="ARBA00022729"/>
    </source>
</evidence>
<dbReference type="PANTHER" id="PTHR45650">
    <property type="entry name" value="GDSL-LIKE LIPASE/ACYLHYDROLASE-RELATED"/>
    <property type="match status" value="1"/>
</dbReference>
<dbReference type="EnsemblPlants" id="KEH36671">
    <property type="protein sequence ID" value="KEH36671"/>
    <property type="gene ID" value="MTR_2g017955"/>
</dbReference>
<accession>A0A072V4S6</accession>
<dbReference type="EMBL" id="PSQE01000002">
    <property type="protein sequence ID" value="RHN72190.1"/>
    <property type="molecule type" value="Genomic_DNA"/>
</dbReference>
<dbReference type="KEGG" id="mtr:25486030"/>
<comment type="subcellular location">
    <subcellularLocation>
        <location evidence="1">Secreted</location>
    </subcellularLocation>
</comment>
<evidence type="ECO:0000256" key="7">
    <source>
        <dbReference type="ARBA" id="ARBA00023098"/>
    </source>
</evidence>
<organism evidence="9 12">
    <name type="scientific">Medicago truncatula</name>
    <name type="common">Barrel medic</name>
    <name type="synonym">Medicago tribuloides</name>
    <dbReference type="NCBI Taxonomy" id="3880"/>
    <lineage>
        <taxon>Eukaryota</taxon>
        <taxon>Viridiplantae</taxon>
        <taxon>Streptophyta</taxon>
        <taxon>Embryophyta</taxon>
        <taxon>Tracheophyta</taxon>
        <taxon>Spermatophyta</taxon>
        <taxon>Magnoliopsida</taxon>
        <taxon>eudicotyledons</taxon>
        <taxon>Gunneridae</taxon>
        <taxon>Pentapetalae</taxon>
        <taxon>rosids</taxon>
        <taxon>fabids</taxon>
        <taxon>Fabales</taxon>
        <taxon>Fabaceae</taxon>
        <taxon>Papilionoideae</taxon>
        <taxon>50 kb inversion clade</taxon>
        <taxon>NPAAA clade</taxon>
        <taxon>Hologalegina</taxon>
        <taxon>IRL clade</taxon>
        <taxon>Trifolieae</taxon>
        <taxon>Medicago</taxon>
    </lineage>
</organism>
<sequence>MEFIIKKWLVVLIVFFSANYLQQCVNGKSQVPCLFIFGDSLSDSGNNNNLPTSAKSNYNPYGIDFPMGPTGRFTNGRTSIDIITQLLGFENFIPPFANINGSDILKGVNYASGAAGIRTETSMAKGFVISLGLQLKNHKVIISQIASRLGSLNKAQEYLNKCLYYVHIGSNDYINNYFLPQLYPTRHIYSPQQYAEALIEELSLNLQALHEIGARKYVLSGLGLLGCTPSAIFTHGTDGSCVEEQNDIASIFDFKLKSLVDHFNNKFSADSKFIFINSTSESDSQNSNGFLVANAPCCKTRLIGGCIPDERPCYNRGEYVFWDEFHTTEAWNLVTATRMYDSYNNLVFTYPMDIKNLAEQETMKDLEPINVITSKLSASS</sequence>
<protein>
    <submittedName>
        <fullName evidence="9">GDSL-like lipase/acylhydrolase</fullName>
    </submittedName>
    <submittedName>
        <fullName evidence="10">Putative triacylglycerol lipase</fullName>
        <ecNumber evidence="10">3.1.1.3</ecNumber>
    </submittedName>
</protein>
<keyword evidence="4 8" id="KW-0732">Signal</keyword>
<dbReference type="Proteomes" id="UP000265566">
    <property type="component" value="Chromosome 2"/>
</dbReference>
<dbReference type="EMBL" id="CM001218">
    <property type="protein sequence ID" value="KEH36671.1"/>
    <property type="molecule type" value="Genomic_DNA"/>
</dbReference>
<proteinExistence type="inferred from homology"/>
<evidence type="ECO:0000313" key="10">
    <source>
        <dbReference type="EMBL" id="RHN72190.1"/>
    </source>
</evidence>
<dbReference type="InterPro" id="IPR035669">
    <property type="entry name" value="SGNH_plant_lipase-like"/>
</dbReference>
<dbReference type="GO" id="GO:0004806">
    <property type="term" value="F:triacylglycerol lipase activity"/>
    <property type="evidence" value="ECO:0007669"/>
    <property type="project" value="UniProtKB-EC"/>
</dbReference>
<evidence type="ECO:0000256" key="2">
    <source>
        <dbReference type="ARBA" id="ARBA00008668"/>
    </source>
</evidence>
<reference evidence="11" key="3">
    <citation type="submission" date="2015-04" db="UniProtKB">
        <authorList>
            <consortium name="EnsemblPlants"/>
        </authorList>
    </citation>
    <scope>IDENTIFICATION</scope>
    <source>
        <strain evidence="11">cv. Jemalong A17</strain>
    </source>
</reference>
<dbReference type="InterPro" id="IPR036514">
    <property type="entry name" value="SGNH_hydro_sf"/>
</dbReference>
<dbReference type="CDD" id="cd01837">
    <property type="entry name" value="SGNH_plant_lipase_like"/>
    <property type="match status" value="1"/>
</dbReference>
<evidence type="ECO:0000256" key="8">
    <source>
        <dbReference type="SAM" id="SignalP"/>
    </source>
</evidence>
<dbReference type="GO" id="GO:0005576">
    <property type="term" value="C:extracellular region"/>
    <property type="evidence" value="ECO:0007669"/>
    <property type="project" value="UniProtKB-SubCell"/>
</dbReference>
<keyword evidence="12" id="KW-1185">Reference proteome</keyword>
<feature type="chain" id="PRO_5014500264" evidence="8">
    <location>
        <begin position="28"/>
        <end position="380"/>
    </location>
</feature>
<reference evidence="9 12" key="2">
    <citation type="journal article" date="2014" name="BMC Genomics">
        <title>An improved genome release (version Mt4.0) for the model legume Medicago truncatula.</title>
        <authorList>
            <person name="Tang H."/>
            <person name="Krishnakumar V."/>
            <person name="Bidwell S."/>
            <person name="Rosen B."/>
            <person name="Chan A."/>
            <person name="Zhou S."/>
            <person name="Gentzbittel L."/>
            <person name="Childs K.L."/>
            <person name="Yandell M."/>
            <person name="Gundlach H."/>
            <person name="Mayer K.F."/>
            <person name="Schwartz D.C."/>
            <person name="Town C.D."/>
        </authorList>
    </citation>
    <scope>GENOME REANNOTATION</scope>
    <source>
        <strain evidence="9">A17</strain>
        <strain evidence="11 12">cv. Jemalong A17</strain>
    </source>
</reference>
<keyword evidence="3" id="KW-0964">Secreted</keyword>
<keyword evidence="6" id="KW-0442">Lipid degradation</keyword>
<comment type="similarity">
    <text evidence="2">Belongs to the 'GDSL' lipolytic enzyme family.</text>
</comment>
<feature type="signal peptide" evidence="8">
    <location>
        <begin position="1"/>
        <end position="27"/>
    </location>
</feature>
<reference evidence="9 12" key="1">
    <citation type="journal article" date="2011" name="Nature">
        <title>The Medicago genome provides insight into the evolution of rhizobial symbioses.</title>
        <authorList>
            <person name="Young N.D."/>
            <person name="Debelle F."/>
            <person name="Oldroyd G.E."/>
            <person name="Geurts R."/>
            <person name="Cannon S.B."/>
            <person name="Udvardi M.K."/>
            <person name="Benedito V.A."/>
            <person name="Mayer K.F."/>
            <person name="Gouzy J."/>
            <person name="Schoof H."/>
            <person name="Van de Peer Y."/>
            <person name="Proost S."/>
            <person name="Cook D.R."/>
            <person name="Meyers B.C."/>
            <person name="Spannagl M."/>
            <person name="Cheung F."/>
            <person name="De Mita S."/>
            <person name="Krishnakumar V."/>
            <person name="Gundlach H."/>
            <person name="Zhou S."/>
            <person name="Mudge J."/>
            <person name="Bharti A.K."/>
            <person name="Murray J.D."/>
            <person name="Naoumkina M.A."/>
            <person name="Rosen B."/>
            <person name="Silverstein K.A."/>
            <person name="Tang H."/>
            <person name="Rombauts S."/>
            <person name="Zhao P.X."/>
            <person name="Zhou P."/>
            <person name="Barbe V."/>
            <person name="Bardou P."/>
            <person name="Bechner M."/>
            <person name="Bellec A."/>
            <person name="Berger A."/>
            <person name="Berges H."/>
            <person name="Bidwell S."/>
            <person name="Bisseling T."/>
            <person name="Choisne N."/>
            <person name="Couloux A."/>
            <person name="Denny R."/>
            <person name="Deshpande S."/>
            <person name="Dai X."/>
            <person name="Doyle J.J."/>
            <person name="Dudez A.M."/>
            <person name="Farmer A.D."/>
            <person name="Fouteau S."/>
            <person name="Franken C."/>
            <person name="Gibelin C."/>
            <person name="Gish J."/>
            <person name="Goldstein S."/>
            <person name="Gonzalez A.J."/>
            <person name="Green P.J."/>
            <person name="Hallab A."/>
            <person name="Hartog M."/>
            <person name="Hua A."/>
            <person name="Humphray S.J."/>
            <person name="Jeong D.H."/>
            <person name="Jing Y."/>
            <person name="Jocker A."/>
            <person name="Kenton S.M."/>
            <person name="Kim D.J."/>
            <person name="Klee K."/>
            <person name="Lai H."/>
            <person name="Lang C."/>
            <person name="Lin S."/>
            <person name="Macmil S.L."/>
            <person name="Magdelenat G."/>
            <person name="Matthews L."/>
            <person name="McCorrison J."/>
            <person name="Monaghan E.L."/>
            <person name="Mun J.H."/>
            <person name="Najar F.Z."/>
            <person name="Nicholson C."/>
            <person name="Noirot C."/>
            <person name="O'Bleness M."/>
            <person name="Paule C.R."/>
            <person name="Poulain J."/>
            <person name="Prion F."/>
            <person name="Qin B."/>
            <person name="Qu C."/>
            <person name="Retzel E.F."/>
            <person name="Riddle C."/>
            <person name="Sallet E."/>
            <person name="Samain S."/>
            <person name="Samson N."/>
            <person name="Sanders I."/>
            <person name="Saurat O."/>
            <person name="Scarpelli C."/>
            <person name="Schiex T."/>
            <person name="Segurens B."/>
            <person name="Severin A.J."/>
            <person name="Sherrier D.J."/>
            <person name="Shi R."/>
            <person name="Sims S."/>
            <person name="Singer S.R."/>
            <person name="Sinharoy S."/>
            <person name="Sterck L."/>
            <person name="Viollet A."/>
            <person name="Wang B.B."/>
            <person name="Wang K."/>
            <person name="Wang M."/>
            <person name="Wang X."/>
            <person name="Warfsmann J."/>
            <person name="Weissenbach J."/>
            <person name="White D.D."/>
            <person name="White J.D."/>
            <person name="Wiley G.B."/>
            <person name="Wincker P."/>
            <person name="Xing Y."/>
            <person name="Yang L."/>
            <person name="Yao Z."/>
            <person name="Ying F."/>
            <person name="Zhai J."/>
            <person name="Zhou L."/>
            <person name="Zuber A."/>
            <person name="Denarie J."/>
            <person name="Dixon R.A."/>
            <person name="May G.D."/>
            <person name="Schwartz D.C."/>
            <person name="Rogers J."/>
            <person name="Quetier F."/>
            <person name="Town C.D."/>
            <person name="Roe B.A."/>
        </authorList>
    </citation>
    <scope>NUCLEOTIDE SEQUENCE [LARGE SCALE GENOMIC DNA]</scope>
    <source>
        <strain evidence="9">A17</strain>
        <strain evidence="11 12">cv. Jemalong A17</strain>
    </source>
</reference>
<keyword evidence="7" id="KW-0443">Lipid metabolism</keyword>
<evidence type="ECO:0000313" key="12">
    <source>
        <dbReference type="Proteomes" id="UP000002051"/>
    </source>
</evidence>
<dbReference type="HOGENOM" id="CLU_015101_0_0_1"/>
<dbReference type="Pfam" id="PF00657">
    <property type="entry name" value="Lipase_GDSL"/>
    <property type="match status" value="1"/>
</dbReference>
<name>A0A072V4S6_MEDTR</name>
<dbReference type="Gramene" id="rna7874">
    <property type="protein sequence ID" value="RHN72190.1"/>
    <property type="gene ID" value="gene7874"/>
</dbReference>
<dbReference type="Proteomes" id="UP000002051">
    <property type="component" value="Chromosome 2"/>
</dbReference>
<dbReference type="PANTHER" id="PTHR45650:SF33">
    <property type="entry name" value="TRIACYLGLYCEROL LIPASE"/>
    <property type="match status" value="1"/>
</dbReference>
<dbReference type="OrthoDB" id="1683520at2759"/>
<evidence type="ECO:0000256" key="3">
    <source>
        <dbReference type="ARBA" id="ARBA00022525"/>
    </source>
</evidence>
<reference evidence="10" key="4">
    <citation type="journal article" date="2018" name="Nat. Plants">
        <title>Whole-genome landscape of Medicago truncatula symbiotic genes.</title>
        <authorList>
            <person name="Pecrix Y."/>
            <person name="Gamas P."/>
            <person name="Carrere S."/>
        </authorList>
    </citation>
    <scope>NUCLEOTIDE SEQUENCE</scope>
    <source>
        <tissue evidence="10">Leaves</tissue>
    </source>
</reference>
<evidence type="ECO:0000313" key="9">
    <source>
        <dbReference type="EMBL" id="KEH36671.1"/>
    </source>
</evidence>
<evidence type="ECO:0000313" key="11">
    <source>
        <dbReference type="EnsemblPlants" id="KEH36671"/>
    </source>
</evidence>
<evidence type="ECO:0000256" key="5">
    <source>
        <dbReference type="ARBA" id="ARBA00022801"/>
    </source>
</evidence>
<dbReference type="Gene3D" id="3.40.50.1110">
    <property type="entry name" value="SGNH hydrolase"/>
    <property type="match status" value="1"/>
</dbReference>
<dbReference type="EC" id="3.1.1.3" evidence="10"/>
<evidence type="ECO:0000256" key="1">
    <source>
        <dbReference type="ARBA" id="ARBA00004613"/>
    </source>
</evidence>
<keyword evidence="5 10" id="KW-0378">Hydrolase</keyword>
<evidence type="ECO:0000256" key="6">
    <source>
        <dbReference type="ARBA" id="ARBA00022963"/>
    </source>
</evidence>
<dbReference type="AlphaFoldDB" id="A0A072V4S6"/>
<dbReference type="InterPro" id="IPR001087">
    <property type="entry name" value="GDSL"/>
</dbReference>
<dbReference type="GO" id="GO:0016042">
    <property type="term" value="P:lipid catabolic process"/>
    <property type="evidence" value="ECO:0007669"/>
    <property type="project" value="UniProtKB-KW"/>
</dbReference>
<gene>
    <name evidence="11" type="primary">25486030</name>
    <name evidence="9" type="ordered locus">MTR_2g017955</name>
    <name evidence="10" type="ORF">MtrunA17_Chr2g0284991</name>
</gene>